<dbReference type="InterPro" id="IPR003593">
    <property type="entry name" value="AAA+_ATPase"/>
</dbReference>
<evidence type="ECO:0000256" key="4">
    <source>
        <dbReference type="SAM" id="MobiDB-lite"/>
    </source>
</evidence>
<dbReference type="SUPFAM" id="SSF52540">
    <property type="entry name" value="P-loop containing nucleoside triphosphate hydrolases"/>
    <property type="match status" value="2"/>
</dbReference>
<name>A0ABW8J7Y7_9GAMM</name>
<evidence type="ECO:0000256" key="1">
    <source>
        <dbReference type="ARBA" id="ARBA00022737"/>
    </source>
</evidence>
<dbReference type="SMART" id="SM00382">
    <property type="entry name" value="AAA"/>
    <property type="match status" value="2"/>
</dbReference>
<evidence type="ECO:0000313" key="7">
    <source>
        <dbReference type="Proteomes" id="UP001620339"/>
    </source>
</evidence>
<evidence type="ECO:0000313" key="6">
    <source>
        <dbReference type="EMBL" id="MFK2877699.1"/>
    </source>
</evidence>
<dbReference type="PANTHER" id="PTHR19211">
    <property type="entry name" value="ATP-BINDING TRANSPORT PROTEIN-RELATED"/>
    <property type="match status" value="1"/>
</dbReference>
<dbReference type="Gene3D" id="3.40.50.300">
    <property type="entry name" value="P-loop containing nucleotide triphosphate hydrolases"/>
    <property type="match status" value="2"/>
</dbReference>
<dbReference type="Proteomes" id="UP001620339">
    <property type="component" value="Unassembled WGS sequence"/>
</dbReference>
<keyword evidence="3 6" id="KW-0067">ATP-binding</keyword>
<keyword evidence="2" id="KW-0547">Nucleotide-binding</keyword>
<keyword evidence="1" id="KW-0677">Repeat</keyword>
<gene>
    <name evidence="6" type="ORF">ISP25_11525</name>
</gene>
<sequence>MTESFLTLQSAAFAWPDGHRLFSDIDMQLDQRHTGLVGRNGVGKSALARLMAGQLEPAQGRVLRMGTIYYVPQQVACPPGATVAGIAGVQAVLDALVRIEAGGVDPVDFEIVGDRWDIRQHLSNLLEEYGLPHLAPERHAASLSGGELTRVALLGAWMGGADVLILDEPTNHLDCTQRDLLMQKLGAWPKGLLVASHDRELLKGMQRIIELSPSGLRDYGGGFAFYEQAHAKEQERVLQELEHRKAEQRRGEEERRASQERLDRRQVRASRDARSANQAAILLGGRKQNSQVSAGKRQRDLEFARDELAERVREAASRVREEAEVSLLTPLAAAAPRRKAATLEGVRLPFGSAAGGVIDLTIWGRQRIAVTGANGSGKSTLLKMLAGAITPAAGRCGVHVPVAWLDQQLGILDPDASALDQLLAANPSIGQADMRTRLALLGLSGAAALEPCARLSGGERLKAALACVLYAENPAGLLLLDEPTNHLDLCSVQALEQMLLRYRAALVLVSHDEVFLGNLRLDSRIDLSAKGCLVTDVIKSRRQQPEG</sequence>
<reference evidence="6 7" key="1">
    <citation type="submission" date="2020-10" db="EMBL/GenBank/DDBJ databases">
        <title>Phylogeny of dyella-like bacteria.</title>
        <authorList>
            <person name="Fu J."/>
        </authorList>
    </citation>
    <scope>NUCLEOTIDE SEQUENCE [LARGE SCALE GENOMIC DNA]</scope>
    <source>
        <strain evidence="6 7">KACC 19113</strain>
    </source>
</reference>
<dbReference type="InterPro" id="IPR027417">
    <property type="entry name" value="P-loop_NTPase"/>
</dbReference>
<evidence type="ECO:0000256" key="2">
    <source>
        <dbReference type="ARBA" id="ARBA00022741"/>
    </source>
</evidence>
<dbReference type="EMBL" id="JADIKK010000008">
    <property type="protein sequence ID" value="MFK2877699.1"/>
    <property type="molecule type" value="Genomic_DNA"/>
</dbReference>
<dbReference type="PANTHER" id="PTHR19211:SF6">
    <property type="entry name" value="BLL7188 PROTEIN"/>
    <property type="match status" value="1"/>
</dbReference>
<dbReference type="GO" id="GO:0005524">
    <property type="term" value="F:ATP binding"/>
    <property type="evidence" value="ECO:0007669"/>
    <property type="project" value="UniProtKB-KW"/>
</dbReference>
<evidence type="ECO:0000256" key="3">
    <source>
        <dbReference type="ARBA" id="ARBA00022840"/>
    </source>
</evidence>
<organism evidence="6 7">
    <name type="scientific">Rhodanobacter hydrolyticus</name>
    <dbReference type="NCBI Taxonomy" id="2250595"/>
    <lineage>
        <taxon>Bacteria</taxon>
        <taxon>Pseudomonadati</taxon>
        <taxon>Pseudomonadota</taxon>
        <taxon>Gammaproteobacteria</taxon>
        <taxon>Lysobacterales</taxon>
        <taxon>Rhodanobacteraceae</taxon>
        <taxon>Rhodanobacter</taxon>
    </lineage>
</organism>
<feature type="domain" description="ABC transporter" evidence="5">
    <location>
        <begin position="6"/>
        <end position="238"/>
    </location>
</feature>
<dbReference type="InterPro" id="IPR003439">
    <property type="entry name" value="ABC_transporter-like_ATP-bd"/>
</dbReference>
<dbReference type="RefSeq" id="WP_404614035.1">
    <property type="nucleotide sequence ID" value="NZ_JADIKK010000008.1"/>
</dbReference>
<dbReference type="Pfam" id="PF00005">
    <property type="entry name" value="ABC_tran"/>
    <property type="match status" value="2"/>
</dbReference>
<proteinExistence type="predicted"/>
<dbReference type="InterPro" id="IPR050611">
    <property type="entry name" value="ABCF"/>
</dbReference>
<dbReference type="PROSITE" id="PS00211">
    <property type="entry name" value="ABC_TRANSPORTER_1"/>
    <property type="match status" value="1"/>
</dbReference>
<keyword evidence="7" id="KW-1185">Reference proteome</keyword>
<evidence type="ECO:0000259" key="5">
    <source>
        <dbReference type="PROSITE" id="PS50893"/>
    </source>
</evidence>
<feature type="compositionally biased region" description="Basic and acidic residues" evidence="4">
    <location>
        <begin position="244"/>
        <end position="274"/>
    </location>
</feature>
<comment type="caution">
    <text evidence="6">The sequence shown here is derived from an EMBL/GenBank/DDBJ whole genome shotgun (WGS) entry which is preliminary data.</text>
</comment>
<dbReference type="InterPro" id="IPR017871">
    <property type="entry name" value="ABC_transporter-like_CS"/>
</dbReference>
<protein>
    <submittedName>
        <fullName evidence="6">ABC-F family ATP-binding cassette domain-containing protein</fullName>
    </submittedName>
</protein>
<accession>A0ABW8J7Y7</accession>
<feature type="region of interest" description="Disordered" evidence="4">
    <location>
        <begin position="244"/>
        <end position="275"/>
    </location>
</feature>
<dbReference type="CDD" id="cd03221">
    <property type="entry name" value="ABCF_EF-3"/>
    <property type="match status" value="1"/>
</dbReference>
<dbReference type="PROSITE" id="PS50893">
    <property type="entry name" value="ABC_TRANSPORTER_2"/>
    <property type="match status" value="1"/>
</dbReference>